<dbReference type="InterPro" id="IPR038610">
    <property type="entry name" value="FliK-like_C_sf"/>
</dbReference>
<dbReference type="RefSeq" id="WP_201158327.1">
    <property type="nucleotide sequence ID" value="NZ_NHSD01000312.1"/>
</dbReference>
<feature type="region of interest" description="Disordered" evidence="1">
    <location>
        <begin position="48"/>
        <end position="100"/>
    </location>
</feature>
<dbReference type="InterPro" id="IPR021136">
    <property type="entry name" value="Flagellar_hook_control-like_C"/>
</dbReference>
<feature type="domain" description="Flagellar hook-length control protein-like C-terminal" evidence="2">
    <location>
        <begin position="311"/>
        <end position="376"/>
    </location>
</feature>
<dbReference type="AlphaFoldDB" id="A0A934TNY8"/>
<protein>
    <recommendedName>
        <fullName evidence="2">Flagellar hook-length control protein-like C-terminal domain-containing protein</fullName>
    </recommendedName>
</protein>
<proteinExistence type="predicted"/>
<name>A0A934TNY8_9RHOB</name>
<dbReference type="Pfam" id="PF02120">
    <property type="entry name" value="Flg_hook"/>
    <property type="match status" value="1"/>
</dbReference>
<keyword evidence="4" id="KW-1185">Reference proteome</keyword>
<feature type="region of interest" description="Disordered" evidence="1">
    <location>
        <begin position="205"/>
        <end position="244"/>
    </location>
</feature>
<dbReference type="Proteomes" id="UP000706333">
    <property type="component" value="Unassembled WGS sequence"/>
</dbReference>
<reference evidence="3" key="1">
    <citation type="submission" date="2017-05" db="EMBL/GenBank/DDBJ databases">
        <authorList>
            <person name="Imhoff J.F."/>
            <person name="Rahn T."/>
            <person name="Kuenzel S."/>
            <person name="Neulinger S.C."/>
        </authorList>
    </citation>
    <scope>NUCLEOTIDE SEQUENCE</scope>
    <source>
        <strain evidence="3">LMG 28126</strain>
    </source>
</reference>
<evidence type="ECO:0000313" key="4">
    <source>
        <dbReference type="Proteomes" id="UP000706333"/>
    </source>
</evidence>
<evidence type="ECO:0000259" key="2">
    <source>
        <dbReference type="Pfam" id="PF02120"/>
    </source>
</evidence>
<evidence type="ECO:0000256" key="1">
    <source>
        <dbReference type="SAM" id="MobiDB-lite"/>
    </source>
</evidence>
<feature type="region of interest" description="Disordered" evidence="1">
    <location>
        <begin position="121"/>
        <end position="149"/>
    </location>
</feature>
<feature type="compositionally biased region" description="Low complexity" evidence="1">
    <location>
        <begin position="11"/>
        <end position="21"/>
    </location>
</feature>
<evidence type="ECO:0000313" key="3">
    <source>
        <dbReference type="EMBL" id="MBK5928563.1"/>
    </source>
</evidence>
<gene>
    <name evidence="3" type="ORF">CCR87_14690</name>
</gene>
<comment type="caution">
    <text evidence="3">The sequence shown here is derived from an EMBL/GenBank/DDBJ whole genome shotgun (WGS) entry which is preliminary data.</text>
</comment>
<dbReference type="Gene3D" id="3.30.750.140">
    <property type="match status" value="1"/>
</dbReference>
<feature type="region of interest" description="Disordered" evidence="1">
    <location>
        <begin position="1"/>
        <end position="30"/>
    </location>
</feature>
<dbReference type="EMBL" id="NHSD01000312">
    <property type="protein sequence ID" value="MBK5928563.1"/>
    <property type="molecule type" value="Genomic_DNA"/>
</dbReference>
<reference evidence="3" key="2">
    <citation type="journal article" date="2020" name="Microorganisms">
        <title>Osmotic Adaptation and Compatible Solute Biosynthesis of Phototrophic Bacteria as Revealed from Genome Analyses.</title>
        <authorList>
            <person name="Imhoff J.F."/>
            <person name="Rahn T."/>
            <person name="Kunzel S."/>
            <person name="Keller A."/>
            <person name="Neulinger S.C."/>
        </authorList>
    </citation>
    <scope>NUCLEOTIDE SEQUENCE</scope>
    <source>
        <strain evidence="3">LMG 28126</strain>
    </source>
</reference>
<organism evidence="3 4">
    <name type="scientific">Rhodobaculum claviforme</name>
    <dbReference type="NCBI Taxonomy" id="1549854"/>
    <lineage>
        <taxon>Bacteria</taxon>
        <taxon>Pseudomonadati</taxon>
        <taxon>Pseudomonadota</taxon>
        <taxon>Alphaproteobacteria</taxon>
        <taxon>Rhodobacterales</taxon>
        <taxon>Paracoccaceae</taxon>
        <taxon>Rhodobaculum</taxon>
    </lineage>
</organism>
<sequence>MFATLLDAGEEGAAPPGAADPNASEGGQGDAVAGLGFVLLTLGVPGAAVAPASSGSGSGEEMAQDPDAPPVARTEGGRPAPVEPPTPFSPQAAPAEGEARAALSLPGGTVVAGRAAAVAVPQAPPGGMPDSGDAVPDGPDLPGGRGIAADPATHAAAMPAGTAAGRPAAIPSAAVPPDATVILAAQPAVAMQAAAQAAPVRAMAEGGGRPAVRPGPEATAATPATSAVADTVPPLSAAPPPAAAVPGALSSMVTDGPASVGAGPEASLAPVLREAASPAPTSPGAPPAAAPPAPVAGQLAIAARSLPDGPVEIALSPAELGRVTLTLSASETSIAVTLLAERGETLELLRRSIGQLADELRALGYDNPSFSFSGEAGGRDRGQRADRAGAFAIVDAAPAAAAAAGPRTVQGLDLRL</sequence>
<accession>A0A934TNY8</accession>
<feature type="compositionally biased region" description="Low complexity" evidence="1">
    <location>
        <begin position="216"/>
        <end position="235"/>
    </location>
</feature>
<dbReference type="CDD" id="cd17470">
    <property type="entry name" value="T3SS_Flik_C"/>
    <property type="match status" value="1"/>
</dbReference>